<proteinExistence type="inferred from homology"/>
<evidence type="ECO:0000256" key="2">
    <source>
        <dbReference type="ARBA" id="ARBA00023136"/>
    </source>
</evidence>
<gene>
    <name evidence="4 7" type="primary">bamB</name>
    <name evidence="7" type="ORF">AACH10_09905</name>
</gene>
<keyword evidence="3 4" id="KW-0998">Cell outer membrane</keyword>
<dbReference type="RefSeq" id="WP_341410225.1">
    <property type="nucleotide sequence ID" value="NZ_JBBUTH010000004.1"/>
</dbReference>
<keyword evidence="4" id="KW-0564">Palmitate</keyword>
<comment type="subunit">
    <text evidence="4">Part of the Bam complex.</text>
</comment>
<feature type="chain" id="PRO_5046473905" description="Outer membrane protein assembly factor BamB" evidence="5">
    <location>
        <begin position="23"/>
        <end position="372"/>
    </location>
</feature>
<keyword evidence="4" id="KW-0449">Lipoprotein</keyword>
<dbReference type="PANTHER" id="PTHR34512:SF30">
    <property type="entry name" value="OUTER MEMBRANE PROTEIN ASSEMBLY FACTOR BAMB"/>
    <property type="match status" value="1"/>
</dbReference>
<dbReference type="InterPro" id="IPR017687">
    <property type="entry name" value="BamB"/>
</dbReference>
<dbReference type="InterPro" id="IPR002372">
    <property type="entry name" value="PQQ_rpt_dom"/>
</dbReference>
<comment type="similarity">
    <text evidence="4">Belongs to the BamB family.</text>
</comment>
<name>A0ABU9CJ07_9BURK</name>
<protein>
    <recommendedName>
        <fullName evidence="4">Outer membrane protein assembly factor BamB</fullName>
    </recommendedName>
</protein>
<comment type="caution">
    <text evidence="7">The sequence shown here is derived from an EMBL/GenBank/DDBJ whole genome shotgun (WGS) entry which is preliminary data.</text>
</comment>
<evidence type="ECO:0000313" key="8">
    <source>
        <dbReference type="Proteomes" id="UP001365405"/>
    </source>
</evidence>
<dbReference type="InterPro" id="IPR018391">
    <property type="entry name" value="PQQ_b-propeller_rpt"/>
</dbReference>
<evidence type="ECO:0000259" key="6">
    <source>
        <dbReference type="Pfam" id="PF13360"/>
    </source>
</evidence>
<evidence type="ECO:0000256" key="1">
    <source>
        <dbReference type="ARBA" id="ARBA00022729"/>
    </source>
</evidence>
<dbReference type="PANTHER" id="PTHR34512">
    <property type="entry name" value="CELL SURFACE PROTEIN"/>
    <property type="match status" value="1"/>
</dbReference>
<comment type="subcellular location">
    <subcellularLocation>
        <location evidence="4">Cell outer membrane</location>
        <topology evidence="4">Lipid-anchor</topology>
    </subcellularLocation>
</comment>
<dbReference type="InterPro" id="IPR015943">
    <property type="entry name" value="WD40/YVTN_repeat-like_dom_sf"/>
</dbReference>
<comment type="function">
    <text evidence="4">Part of the outer membrane protein assembly complex, which is involved in assembly and insertion of beta-barrel proteins into the outer membrane.</text>
</comment>
<keyword evidence="2 4" id="KW-0472">Membrane</keyword>
<dbReference type="Gene3D" id="2.130.10.10">
    <property type="entry name" value="YVTN repeat-like/Quinoprotein amine dehydrogenase"/>
    <property type="match status" value="1"/>
</dbReference>
<feature type="domain" description="Pyrrolo-quinoline quinone repeat" evidence="6">
    <location>
        <begin position="310"/>
        <end position="369"/>
    </location>
</feature>
<dbReference type="NCBIfam" id="TIGR03300">
    <property type="entry name" value="assembly_YfgL"/>
    <property type="match status" value="1"/>
</dbReference>
<evidence type="ECO:0000256" key="5">
    <source>
        <dbReference type="SAM" id="SignalP"/>
    </source>
</evidence>
<organism evidence="7 8">
    <name type="scientific">Pseudaquabacterium inlustre</name>
    <dbReference type="NCBI Taxonomy" id="2984192"/>
    <lineage>
        <taxon>Bacteria</taxon>
        <taxon>Pseudomonadati</taxon>
        <taxon>Pseudomonadota</taxon>
        <taxon>Betaproteobacteria</taxon>
        <taxon>Burkholderiales</taxon>
        <taxon>Sphaerotilaceae</taxon>
        <taxon>Pseudaquabacterium</taxon>
    </lineage>
</organism>
<dbReference type="EMBL" id="JBBUTH010000004">
    <property type="protein sequence ID" value="MEK8050552.1"/>
    <property type="molecule type" value="Genomic_DNA"/>
</dbReference>
<dbReference type="PROSITE" id="PS51257">
    <property type="entry name" value="PROKAR_LIPOPROTEIN"/>
    <property type="match status" value="1"/>
</dbReference>
<evidence type="ECO:0000256" key="4">
    <source>
        <dbReference type="HAMAP-Rule" id="MF_00923"/>
    </source>
</evidence>
<evidence type="ECO:0000313" key="7">
    <source>
        <dbReference type="EMBL" id="MEK8050552.1"/>
    </source>
</evidence>
<feature type="signal peptide" evidence="5">
    <location>
        <begin position="1"/>
        <end position="22"/>
    </location>
</feature>
<dbReference type="SMART" id="SM00564">
    <property type="entry name" value="PQQ"/>
    <property type="match status" value="4"/>
</dbReference>
<keyword evidence="1 4" id="KW-0732">Signal</keyword>
<dbReference type="SUPFAM" id="SSF50998">
    <property type="entry name" value="Quinoprotein alcohol dehydrogenase-like"/>
    <property type="match status" value="1"/>
</dbReference>
<keyword evidence="8" id="KW-1185">Reference proteome</keyword>
<accession>A0ABU9CJ07</accession>
<dbReference type="HAMAP" id="MF_00923">
    <property type="entry name" value="OM_assembly_BamB"/>
    <property type="match status" value="1"/>
</dbReference>
<sequence>MRRLHLLAAPLACVAALLAGCAADKPKPAALDAVAPQIAGRQVWQARLDSVQFPLGVVVRNGQFIVAGTDGTVLALDAASGREAWRGSAGNKISAGVGSDGRHAAVVTRDNELVVLDQGAKGWSKALASRVVTAPLVAGGRVFVMGVDRVVHAFDLQDGARLWSATRPGEALTLAQPGLLTAYKDTLVAGIGAVLVGIDPTKGSVRWELPLTSPRGTNEVERLNDLLGPVVRVGDVVCARAFQTAVGCADLAKRSVRWSRNAGGLNAVGGDAEFVFGADGSDRISAWRAANGDLAWTNERLLYRSLSAPLSTGNAVIFGDLEGQVHFLSRAEGKLVLRLPTDGSPVVAAPALAGNTVLVVTRNGGLFAFRPE</sequence>
<reference evidence="7 8" key="1">
    <citation type="submission" date="2024-04" db="EMBL/GenBank/DDBJ databases">
        <title>Novel species of the genus Ideonella isolated from streams.</title>
        <authorList>
            <person name="Lu H."/>
        </authorList>
    </citation>
    <scope>NUCLEOTIDE SEQUENCE [LARGE SCALE GENOMIC DNA]</scope>
    <source>
        <strain evidence="7 8">DXS22W</strain>
    </source>
</reference>
<dbReference type="Pfam" id="PF13360">
    <property type="entry name" value="PQQ_2"/>
    <property type="match status" value="2"/>
</dbReference>
<evidence type="ECO:0000256" key="3">
    <source>
        <dbReference type="ARBA" id="ARBA00023237"/>
    </source>
</evidence>
<feature type="domain" description="Pyrrolo-quinoline quinone repeat" evidence="6">
    <location>
        <begin position="70"/>
        <end position="298"/>
    </location>
</feature>
<dbReference type="InterPro" id="IPR011047">
    <property type="entry name" value="Quinoprotein_ADH-like_sf"/>
</dbReference>
<dbReference type="Proteomes" id="UP001365405">
    <property type="component" value="Unassembled WGS sequence"/>
</dbReference>